<name>A0A0L8V787_9BACT</name>
<dbReference type="Pfam" id="PF16344">
    <property type="entry name" value="FecR_C"/>
    <property type="match status" value="1"/>
</dbReference>
<evidence type="ECO:0000259" key="2">
    <source>
        <dbReference type="Pfam" id="PF04773"/>
    </source>
</evidence>
<dbReference type="Gene3D" id="3.55.50.30">
    <property type="match status" value="1"/>
</dbReference>
<reference evidence="5" key="1">
    <citation type="submission" date="2015-07" db="EMBL/GenBank/DDBJ databases">
        <title>Genome sequencing of Sunxiuqinia dokdonensis strain SK.</title>
        <authorList>
            <person name="Ahn S."/>
            <person name="Kim B.-C."/>
        </authorList>
    </citation>
    <scope>NUCLEOTIDE SEQUENCE [LARGE SCALE GENOMIC DNA]</scope>
    <source>
        <strain evidence="5">SK</strain>
    </source>
</reference>
<feature type="domain" description="Protein FecR C-terminal" evidence="3">
    <location>
        <begin position="273"/>
        <end position="342"/>
    </location>
</feature>
<dbReference type="AlphaFoldDB" id="A0A0L8V787"/>
<dbReference type="InterPro" id="IPR006860">
    <property type="entry name" value="FecR"/>
</dbReference>
<dbReference type="Proteomes" id="UP000036958">
    <property type="component" value="Unassembled WGS sequence"/>
</dbReference>
<dbReference type="EMBL" id="LGIA01000171">
    <property type="protein sequence ID" value="KOH44072.1"/>
    <property type="molecule type" value="Genomic_DNA"/>
</dbReference>
<dbReference type="PIRSF" id="PIRSF018266">
    <property type="entry name" value="FecR"/>
    <property type="match status" value="1"/>
</dbReference>
<dbReference type="RefSeq" id="WP_162231227.1">
    <property type="nucleotide sequence ID" value="NZ_LGIA01000171.1"/>
</dbReference>
<evidence type="ECO:0000313" key="4">
    <source>
        <dbReference type="EMBL" id="KOH44072.1"/>
    </source>
</evidence>
<organism evidence="4 5">
    <name type="scientific">Sunxiuqinia dokdonensis</name>
    <dbReference type="NCBI Taxonomy" id="1409788"/>
    <lineage>
        <taxon>Bacteria</taxon>
        <taxon>Pseudomonadati</taxon>
        <taxon>Bacteroidota</taxon>
        <taxon>Bacteroidia</taxon>
        <taxon>Marinilabiliales</taxon>
        <taxon>Prolixibacteraceae</taxon>
        <taxon>Sunxiuqinia</taxon>
    </lineage>
</organism>
<dbReference type="Gene3D" id="2.60.120.1440">
    <property type="match status" value="1"/>
</dbReference>
<sequence length="344" mass="39943">MNSKQDINWKEYREKLFSGKISETDREQLQAHIHANYQDEELDEMMSMHWRKTQNFRTGQHDLYFNQLRNRIWDRITAAQRKEQFAKYSLQNWKSYAVRIAAILFIPLLISSVYLSYRLFQLAPETDQVAMQQVFASPGSRVQFTLPDHSVVWLNSGSSLEYPINFTQQSQRKVKLTGQGYFEVSHAKDQPFIVETGALDIRVLGTSFDVSNYSNDEQMSATLEEGSIALLNTRGEEVARLSPGQQASLDKSSRKLYVEEVDTRLTTSWKDGRLIFKDAPLHEVTKQLERWFNCTIHVAPAILDSEIRYTATIQDETLIEVLQMIEISTNVNTKIENREVRIME</sequence>
<evidence type="ECO:0000259" key="3">
    <source>
        <dbReference type="Pfam" id="PF16344"/>
    </source>
</evidence>
<dbReference type="InterPro" id="IPR012373">
    <property type="entry name" value="Ferrdict_sens_TM"/>
</dbReference>
<evidence type="ECO:0008006" key="6">
    <source>
        <dbReference type="Google" id="ProtNLM"/>
    </source>
</evidence>
<feature type="transmembrane region" description="Helical" evidence="1">
    <location>
        <begin position="96"/>
        <end position="117"/>
    </location>
</feature>
<dbReference type="PANTHER" id="PTHR30273:SF2">
    <property type="entry name" value="PROTEIN FECR"/>
    <property type="match status" value="1"/>
</dbReference>
<dbReference type="GO" id="GO:0016989">
    <property type="term" value="F:sigma factor antagonist activity"/>
    <property type="evidence" value="ECO:0007669"/>
    <property type="project" value="TreeGrafter"/>
</dbReference>
<dbReference type="FunFam" id="2.60.120.1440:FF:000001">
    <property type="entry name" value="Putative anti-sigma factor"/>
    <property type="match status" value="1"/>
</dbReference>
<keyword evidence="1" id="KW-1133">Transmembrane helix</keyword>
<proteinExistence type="predicted"/>
<feature type="domain" description="FecR protein" evidence="2">
    <location>
        <begin position="136"/>
        <end position="228"/>
    </location>
</feature>
<evidence type="ECO:0000256" key="1">
    <source>
        <dbReference type="SAM" id="Phobius"/>
    </source>
</evidence>
<protein>
    <recommendedName>
        <fullName evidence="6">FecR protein domain-containing protein</fullName>
    </recommendedName>
</protein>
<dbReference type="PATRIC" id="fig|1409788.3.peg.3151"/>
<dbReference type="Pfam" id="PF04773">
    <property type="entry name" value="FecR"/>
    <property type="match status" value="1"/>
</dbReference>
<accession>A0A0L8V787</accession>
<evidence type="ECO:0000313" key="5">
    <source>
        <dbReference type="Proteomes" id="UP000036958"/>
    </source>
</evidence>
<keyword evidence="1" id="KW-0812">Transmembrane</keyword>
<keyword evidence="5" id="KW-1185">Reference proteome</keyword>
<keyword evidence="1" id="KW-0472">Membrane</keyword>
<dbReference type="STRING" id="1409788.NC99_30650"/>
<dbReference type="PANTHER" id="PTHR30273">
    <property type="entry name" value="PERIPLASMIC SIGNAL SENSOR AND SIGMA FACTOR ACTIVATOR FECR-RELATED"/>
    <property type="match status" value="1"/>
</dbReference>
<gene>
    <name evidence="4" type="ORF">NC99_30650</name>
</gene>
<dbReference type="InterPro" id="IPR032508">
    <property type="entry name" value="FecR_C"/>
</dbReference>
<comment type="caution">
    <text evidence="4">The sequence shown here is derived from an EMBL/GenBank/DDBJ whole genome shotgun (WGS) entry which is preliminary data.</text>
</comment>